<feature type="signal peptide" evidence="1">
    <location>
        <begin position="1"/>
        <end position="21"/>
    </location>
</feature>
<dbReference type="PANTHER" id="PTHR37953">
    <property type="entry name" value="UPF0127 PROTEIN MJ1496"/>
    <property type="match status" value="1"/>
</dbReference>
<name>A0ABV2PXJ0_9GAMM</name>
<dbReference type="Pfam" id="PF02643">
    <property type="entry name" value="DUF192"/>
    <property type="match status" value="1"/>
</dbReference>
<gene>
    <name evidence="2" type="ORF">ABIE04_002078</name>
</gene>
<keyword evidence="1" id="KW-0732">Signal</keyword>
<dbReference type="Gene3D" id="2.60.120.1140">
    <property type="entry name" value="Protein of unknown function DUF192"/>
    <property type="match status" value="1"/>
</dbReference>
<dbReference type="InterPro" id="IPR003795">
    <property type="entry name" value="DUF192"/>
</dbReference>
<dbReference type="PROSITE" id="PS51257">
    <property type="entry name" value="PROKAR_LIPOPROTEIN"/>
    <property type="match status" value="1"/>
</dbReference>
<comment type="caution">
    <text evidence="2">The sequence shown here is derived from an EMBL/GenBank/DDBJ whole genome shotgun (WGS) entry which is preliminary data.</text>
</comment>
<reference evidence="2 3" key="1">
    <citation type="submission" date="2024-06" db="EMBL/GenBank/DDBJ databases">
        <title>Sorghum-associated microbial communities from plants grown in Nebraska, USA.</title>
        <authorList>
            <person name="Schachtman D."/>
        </authorList>
    </citation>
    <scope>NUCLEOTIDE SEQUENCE [LARGE SCALE GENOMIC DNA]</scope>
    <source>
        <strain evidence="2 3">1757</strain>
    </source>
</reference>
<evidence type="ECO:0000313" key="3">
    <source>
        <dbReference type="Proteomes" id="UP001549251"/>
    </source>
</evidence>
<keyword evidence="3" id="KW-1185">Reference proteome</keyword>
<organism evidence="2 3">
    <name type="scientific">Rhodanobacter soli</name>
    <dbReference type="NCBI Taxonomy" id="590609"/>
    <lineage>
        <taxon>Bacteria</taxon>
        <taxon>Pseudomonadati</taxon>
        <taxon>Pseudomonadota</taxon>
        <taxon>Gammaproteobacteria</taxon>
        <taxon>Lysobacterales</taxon>
        <taxon>Rhodanobacteraceae</taxon>
        <taxon>Rhodanobacter</taxon>
    </lineage>
</organism>
<protein>
    <submittedName>
        <fullName evidence="2">Uncharacterized membrane protein (UPF0127 family)</fullName>
    </submittedName>
</protein>
<dbReference type="Proteomes" id="UP001549251">
    <property type="component" value="Unassembled WGS sequence"/>
</dbReference>
<dbReference type="EMBL" id="JBEPSD010000001">
    <property type="protein sequence ID" value="MET4569751.1"/>
    <property type="molecule type" value="Genomic_DNA"/>
</dbReference>
<feature type="chain" id="PRO_5047497849" evidence="1">
    <location>
        <begin position="22"/>
        <end position="150"/>
    </location>
</feature>
<evidence type="ECO:0000313" key="2">
    <source>
        <dbReference type="EMBL" id="MET4569751.1"/>
    </source>
</evidence>
<sequence>MKRWIASMLFLLAGCSGSTPAQSAKPAVELHGQRFSVELATDDASRQHGLMMRTALAPDHGMLFVFPYIGPQAFWMKNTLIPLDILYFDANRRLVSMQLDVPPCKADPCPTYPSDAPAIYVLELSAGTAQRIGAKPGDTLKIDGDVGPVR</sequence>
<dbReference type="InterPro" id="IPR038695">
    <property type="entry name" value="Saro_0823-like_sf"/>
</dbReference>
<dbReference type="PANTHER" id="PTHR37953:SF1">
    <property type="entry name" value="UPF0127 PROTEIN MJ1496"/>
    <property type="match status" value="1"/>
</dbReference>
<evidence type="ECO:0000256" key="1">
    <source>
        <dbReference type="SAM" id="SignalP"/>
    </source>
</evidence>
<accession>A0ABV2PXJ0</accession>
<proteinExistence type="predicted"/>